<organism evidence="1 2">
    <name type="scientific">Phormidesmis priestleyi</name>
    <dbReference type="NCBI Taxonomy" id="268141"/>
    <lineage>
        <taxon>Bacteria</taxon>
        <taxon>Bacillati</taxon>
        <taxon>Cyanobacteriota</taxon>
        <taxon>Cyanophyceae</taxon>
        <taxon>Leptolyngbyales</taxon>
        <taxon>Leptolyngbyaceae</taxon>
        <taxon>Phormidesmis</taxon>
    </lineage>
</organism>
<reference evidence="1 2" key="2">
    <citation type="submission" date="2018-06" db="EMBL/GenBank/DDBJ databases">
        <title>Metagenomic assembly of (sub)arctic Cyanobacteria and their associated microbiome from non-axenic cultures.</title>
        <authorList>
            <person name="Baurain D."/>
        </authorList>
    </citation>
    <scope>NUCLEOTIDE SEQUENCE [LARGE SCALE GENOMIC DNA]</scope>
    <source>
        <strain evidence="1">ULC027bin1</strain>
    </source>
</reference>
<evidence type="ECO:0000313" key="1">
    <source>
        <dbReference type="EMBL" id="PZO56967.1"/>
    </source>
</evidence>
<dbReference type="AlphaFoldDB" id="A0A2W4XLI6"/>
<dbReference type="SUPFAM" id="SSF53474">
    <property type="entry name" value="alpha/beta-Hydrolases"/>
    <property type="match status" value="1"/>
</dbReference>
<reference evidence="2" key="1">
    <citation type="submission" date="2018-04" db="EMBL/GenBank/DDBJ databases">
        <authorList>
            <person name="Cornet L."/>
        </authorList>
    </citation>
    <scope>NUCLEOTIDE SEQUENCE [LARGE SCALE GENOMIC DNA]</scope>
</reference>
<comment type="caution">
    <text evidence="1">The sequence shown here is derived from an EMBL/GenBank/DDBJ whole genome shotgun (WGS) entry which is preliminary data.</text>
</comment>
<gene>
    <name evidence="1" type="ORF">DCF15_07795</name>
</gene>
<name>A0A2W4XLI6_9CYAN</name>
<dbReference type="Gene3D" id="3.40.50.1820">
    <property type="entry name" value="alpha/beta hydrolase"/>
    <property type="match status" value="1"/>
</dbReference>
<dbReference type="Proteomes" id="UP000249794">
    <property type="component" value="Unassembled WGS sequence"/>
</dbReference>
<dbReference type="InterPro" id="IPR029058">
    <property type="entry name" value="AB_hydrolase_fold"/>
</dbReference>
<proteinExistence type="predicted"/>
<evidence type="ECO:0008006" key="3">
    <source>
        <dbReference type="Google" id="ProtNLM"/>
    </source>
</evidence>
<protein>
    <recommendedName>
        <fullName evidence="3">Alpha/beta hydrolase</fullName>
    </recommendedName>
</protein>
<evidence type="ECO:0000313" key="2">
    <source>
        <dbReference type="Proteomes" id="UP000249794"/>
    </source>
</evidence>
<dbReference type="EMBL" id="QBMP01000059">
    <property type="protein sequence ID" value="PZO56967.1"/>
    <property type="molecule type" value="Genomic_DNA"/>
</dbReference>
<accession>A0A2W4XLI6</accession>
<sequence>MDFRKQATRLKASVYFLIGRYDVNAPPKLTEEYFNILSAPPKELIWFERSGHSPWMNESAKFVEVMVNKVLKNTGGSDDQTNFS</sequence>